<dbReference type="EMBL" id="JAQIZT010000004">
    <property type="protein sequence ID" value="KAJ7000022.1"/>
    <property type="molecule type" value="Genomic_DNA"/>
</dbReference>
<dbReference type="AlphaFoldDB" id="A0AAD6W5L2"/>
<sequence length="66" mass="7496">MESLLAATGIRMASKSERLRVPFSNKKLTAIIVQFYQKFSTSITTIGIHEINRKQLCQRPSETVRA</sequence>
<name>A0AAD6W5L2_9ROSI</name>
<reference evidence="1 2" key="1">
    <citation type="journal article" date="2023" name="Mol. Ecol. Resour.">
        <title>Chromosome-level genome assembly of a triploid poplar Populus alba 'Berolinensis'.</title>
        <authorList>
            <person name="Chen S."/>
            <person name="Yu Y."/>
            <person name="Wang X."/>
            <person name="Wang S."/>
            <person name="Zhang T."/>
            <person name="Zhou Y."/>
            <person name="He R."/>
            <person name="Meng N."/>
            <person name="Wang Y."/>
            <person name="Liu W."/>
            <person name="Liu Z."/>
            <person name="Liu J."/>
            <person name="Guo Q."/>
            <person name="Huang H."/>
            <person name="Sederoff R.R."/>
            <person name="Wang G."/>
            <person name="Qu G."/>
            <person name="Chen S."/>
        </authorList>
    </citation>
    <scope>NUCLEOTIDE SEQUENCE [LARGE SCALE GENOMIC DNA]</scope>
    <source>
        <strain evidence="1">SC-2020</strain>
    </source>
</reference>
<proteinExistence type="predicted"/>
<keyword evidence="2" id="KW-1185">Reference proteome</keyword>
<organism evidence="1 2">
    <name type="scientific">Populus alba x Populus x berolinensis</name>
    <dbReference type="NCBI Taxonomy" id="444605"/>
    <lineage>
        <taxon>Eukaryota</taxon>
        <taxon>Viridiplantae</taxon>
        <taxon>Streptophyta</taxon>
        <taxon>Embryophyta</taxon>
        <taxon>Tracheophyta</taxon>
        <taxon>Spermatophyta</taxon>
        <taxon>Magnoliopsida</taxon>
        <taxon>eudicotyledons</taxon>
        <taxon>Gunneridae</taxon>
        <taxon>Pentapetalae</taxon>
        <taxon>rosids</taxon>
        <taxon>fabids</taxon>
        <taxon>Malpighiales</taxon>
        <taxon>Salicaceae</taxon>
        <taxon>Saliceae</taxon>
        <taxon>Populus</taxon>
    </lineage>
</organism>
<dbReference type="Proteomes" id="UP001164929">
    <property type="component" value="Chromosome 4"/>
</dbReference>
<accession>A0AAD6W5L2</accession>
<comment type="caution">
    <text evidence="1">The sequence shown here is derived from an EMBL/GenBank/DDBJ whole genome shotgun (WGS) entry which is preliminary data.</text>
</comment>
<protein>
    <submittedName>
        <fullName evidence="1">Uncharacterized protein</fullName>
    </submittedName>
</protein>
<evidence type="ECO:0000313" key="1">
    <source>
        <dbReference type="EMBL" id="KAJ7000022.1"/>
    </source>
</evidence>
<gene>
    <name evidence="1" type="ORF">NC653_010701</name>
</gene>
<evidence type="ECO:0000313" key="2">
    <source>
        <dbReference type="Proteomes" id="UP001164929"/>
    </source>
</evidence>